<dbReference type="PROSITE" id="PS01258">
    <property type="entry name" value="BH2"/>
    <property type="match status" value="1"/>
</dbReference>
<evidence type="ECO:0000256" key="4">
    <source>
        <dbReference type="ARBA" id="ARBA00023136"/>
    </source>
</evidence>
<dbReference type="PANTHER" id="PTHR11256:SF12">
    <property type="entry name" value="BCL-2-LIKE PROTEIN 1"/>
    <property type="match status" value="1"/>
</dbReference>
<evidence type="ECO:0000256" key="5">
    <source>
        <dbReference type="PROSITE-ProRule" id="PRU00025"/>
    </source>
</evidence>
<dbReference type="EMBL" id="OW240917">
    <property type="protein sequence ID" value="CAH2303030.1"/>
    <property type="molecule type" value="Genomic_DNA"/>
</dbReference>
<dbReference type="PANTHER" id="PTHR11256">
    <property type="entry name" value="BCL-2 RELATED"/>
    <property type="match status" value="1"/>
</dbReference>
<dbReference type="GO" id="GO:0001836">
    <property type="term" value="P:release of cytochrome c from mitochondria"/>
    <property type="evidence" value="ECO:0007669"/>
    <property type="project" value="TreeGrafter"/>
</dbReference>
<dbReference type="SUPFAM" id="SSF56854">
    <property type="entry name" value="Bcl-2 inhibitors of programmed cell death"/>
    <property type="match status" value="1"/>
</dbReference>
<dbReference type="Proteomes" id="UP001295444">
    <property type="component" value="Chromosome 06"/>
</dbReference>
<dbReference type="InterPro" id="IPR036834">
    <property type="entry name" value="Bcl-2-like_sf"/>
</dbReference>
<dbReference type="Pfam" id="PF00452">
    <property type="entry name" value="Bcl-2"/>
    <property type="match status" value="1"/>
</dbReference>
<comment type="subcellular location">
    <subcellularLocation>
        <location evidence="1">Membrane</location>
    </subcellularLocation>
</comment>
<dbReference type="GO" id="GO:0008630">
    <property type="term" value="P:intrinsic apoptotic signaling pathway in response to DNA damage"/>
    <property type="evidence" value="ECO:0007669"/>
    <property type="project" value="TreeGrafter"/>
</dbReference>
<evidence type="ECO:0000313" key="8">
    <source>
        <dbReference type="EMBL" id="CAH2303030.1"/>
    </source>
</evidence>
<organism evidence="8 9">
    <name type="scientific">Pelobates cultripes</name>
    <name type="common">Western spadefoot toad</name>
    <dbReference type="NCBI Taxonomy" id="61616"/>
    <lineage>
        <taxon>Eukaryota</taxon>
        <taxon>Metazoa</taxon>
        <taxon>Chordata</taxon>
        <taxon>Craniata</taxon>
        <taxon>Vertebrata</taxon>
        <taxon>Euteleostomi</taxon>
        <taxon>Amphibia</taxon>
        <taxon>Batrachia</taxon>
        <taxon>Anura</taxon>
        <taxon>Pelobatoidea</taxon>
        <taxon>Pelobatidae</taxon>
        <taxon>Pelobates</taxon>
    </lineage>
</organism>
<dbReference type="InterPro" id="IPR013279">
    <property type="entry name" value="Apop_reg_BclX"/>
</dbReference>
<dbReference type="GO" id="GO:0097192">
    <property type="term" value="P:extrinsic apoptotic signaling pathway in absence of ligand"/>
    <property type="evidence" value="ECO:0007669"/>
    <property type="project" value="TreeGrafter"/>
</dbReference>
<proteinExistence type="inferred from homology"/>
<gene>
    <name evidence="8" type="ORF">PECUL_23A034817</name>
</gene>
<feature type="short sequence motif" description="BH4" evidence="5">
    <location>
        <begin position="5"/>
        <end position="24"/>
    </location>
</feature>
<dbReference type="GO" id="GO:0005741">
    <property type="term" value="C:mitochondrial outer membrane"/>
    <property type="evidence" value="ECO:0007669"/>
    <property type="project" value="TreeGrafter"/>
</dbReference>
<feature type="domain" description="Apoptosis regulator Bcl-2 family BH4" evidence="7">
    <location>
        <begin position="5"/>
        <end position="24"/>
    </location>
</feature>
<dbReference type="SMART" id="SM00337">
    <property type="entry name" value="BCL"/>
    <property type="match status" value="1"/>
</dbReference>
<dbReference type="PROSITE" id="PS50062">
    <property type="entry name" value="BCL2_FAMILY"/>
    <property type="match status" value="1"/>
</dbReference>
<keyword evidence="6" id="KW-1133">Transmembrane helix</keyword>
<dbReference type="InterPro" id="IPR046371">
    <property type="entry name" value="Bcl-2_BH1-3"/>
</dbReference>
<evidence type="ECO:0000259" key="7">
    <source>
        <dbReference type="PROSITE" id="PS50063"/>
    </source>
</evidence>
<protein>
    <submittedName>
        <fullName evidence="8">Bcl-2 1</fullName>
    </submittedName>
</protein>
<comment type="similarity">
    <text evidence="2">Belongs to the Bcl-2 family.</text>
</comment>
<dbReference type="PRINTS" id="PR01862">
    <property type="entry name" value="BCL2FAMILY"/>
</dbReference>
<accession>A0AAD1SL08</accession>
<keyword evidence="3 5" id="KW-0053">Apoptosis</keyword>
<evidence type="ECO:0000256" key="3">
    <source>
        <dbReference type="ARBA" id="ARBA00022703"/>
    </source>
</evidence>
<dbReference type="CDD" id="cd06845">
    <property type="entry name" value="Bcl-2_like"/>
    <property type="match status" value="1"/>
</dbReference>
<sequence>MEGSSKKIVQNFVCQKLSQRGFQWNCCSDLRSELISNGTSPGEVAEAHPAGHSQSVVGEGVLQALLEATVEFELRYQRAFKDLTAQLHITPETAYQSFEQVVGELFRDNINWGRIVAFFSFGGSLCVECADKEMDELLPRVVQWMTTYLDNQLDTWIRANGGWDDFVRLYGNDAAANSRKSQERFGRWLITGFMLTGVILLASYLIRR</sequence>
<keyword evidence="4 6" id="KW-0472">Membrane</keyword>
<evidence type="ECO:0000256" key="2">
    <source>
        <dbReference type="ARBA" id="ARBA00009458"/>
    </source>
</evidence>
<dbReference type="GO" id="GO:0051400">
    <property type="term" value="F:BH domain binding"/>
    <property type="evidence" value="ECO:0007669"/>
    <property type="project" value="TreeGrafter"/>
</dbReference>
<reference evidence="8" key="1">
    <citation type="submission" date="2022-03" db="EMBL/GenBank/DDBJ databases">
        <authorList>
            <person name="Alioto T."/>
            <person name="Alioto T."/>
            <person name="Gomez Garrido J."/>
        </authorList>
    </citation>
    <scope>NUCLEOTIDE SEQUENCE</scope>
</reference>
<dbReference type="InterPro" id="IPR003093">
    <property type="entry name" value="Bcl2_BH4"/>
</dbReference>
<evidence type="ECO:0000256" key="1">
    <source>
        <dbReference type="ARBA" id="ARBA00004370"/>
    </source>
</evidence>
<dbReference type="Gene3D" id="1.10.437.10">
    <property type="entry name" value="Blc2-like"/>
    <property type="match status" value="1"/>
</dbReference>
<keyword evidence="9" id="KW-1185">Reference proteome</keyword>
<evidence type="ECO:0000313" key="9">
    <source>
        <dbReference type="Proteomes" id="UP001295444"/>
    </source>
</evidence>
<dbReference type="InterPro" id="IPR020726">
    <property type="entry name" value="Bcl2_BH2_motif_CS"/>
</dbReference>
<evidence type="ECO:0000256" key="6">
    <source>
        <dbReference type="SAM" id="Phobius"/>
    </source>
</evidence>
<dbReference type="AlphaFoldDB" id="A0AAD1SL08"/>
<dbReference type="GO" id="GO:0042981">
    <property type="term" value="P:regulation of apoptotic process"/>
    <property type="evidence" value="ECO:0007669"/>
    <property type="project" value="InterPro"/>
</dbReference>
<dbReference type="InterPro" id="IPR026298">
    <property type="entry name" value="Bcl-2_fam"/>
</dbReference>
<keyword evidence="6" id="KW-0812">Transmembrane</keyword>
<dbReference type="InterPro" id="IPR002475">
    <property type="entry name" value="Bcl2-like"/>
</dbReference>
<feature type="transmembrane region" description="Helical" evidence="6">
    <location>
        <begin position="188"/>
        <end position="206"/>
    </location>
</feature>
<dbReference type="PROSITE" id="PS50063">
    <property type="entry name" value="BH4_2"/>
    <property type="match status" value="1"/>
</dbReference>
<dbReference type="PRINTS" id="PR01864">
    <property type="entry name" value="APOPREGBCLX"/>
</dbReference>
<name>A0AAD1SL08_PELCU</name>